<proteinExistence type="predicted"/>
<evidence type="ECO:0000313" key="2">
    <source>
        <dbReference type="Proteomes" id="UP001287286"/>
    </source>
</evidence>
<sequence length="168" mass="19329">MSKQNRAQALILEFNPKEIREAALKAVEKVDNLDESQIVEEVLIFRAGGPGTIDVTLKHKSANPAAIQDTSERLDHNLRQILRFVCTDTNQRVLSGSIWEVPSWEGEEEWSVLGSKRLLPYIYKMSECPRMLDVDQAKELIEALPELSWEDEWASRELTLRSEKIMYD</sequence>
<keyword evidence="2" id="KW-1185">Reference proteome</keyword>
<dbReference type="Proteomes" id="UP001287286">
    <property type="component" value="Unassembled WGS sequence"/>
</dbReference>
<dbReference type="EMBL" id="JAWRVI010000315">
    <property type="protein sequence ID" value="KAK4068331.1"/>
    <property type="molecule type" value="Genomic_DNA"/>
</dbReference>
<evidence type="ECO:0000313" key="1">
    <source>
        <dbReference type="EMBL" id="KAK4068331.1"/>
    </source>
</evidence>
<organism evidence="1 2">
    <name type="scientific">Purpureocillium lilacinum</name>
    <name type="common">Paecilomyces lilacinus</name>
    <dbReference type="NCBI Taxonomy" id="33203"/>
    <lineage>
        <taxon>Eukaryota</taxon>
        <taxon>Fungi</taxon>
        <taxon>Dikarya</taxon>
        <taxon>Ascomycota</taxon>
        <taxon>Pezizomycotina</taxon>
        <taxon>Sordariomycetes</taxon>
        <taxon>Hypocreomycetidae</taxon>
        <taxon>Hypocreales</taxon>
        <taxon>Ophiocordycipitaceae</taxon>
        <taxon>Purpureocillium</taxon>
    </lineage>
</organism>
<accession>A0ABR0BD03</accession>
<reference evidence="1 2" key="1">
    <citation type="journal article" date="2024" name="Microbiol. Resour. Announc.">
        <title>Genome annotations for the ascomycete fungi Trichoderma harzianum, Trichoderma aggressivum, and Purpureocillium lilacinum.</title>
        <authorList>
            <person name="Beijen E.P.W."/>
            <person name="Ohm R.A."/>
        </authorList>
    </citation>
    <scope>NUCLEOTIDE SEQUENCE [LARGE SCALE GENOMIC DNA]</scope>
    <source>
        <strain evidence="1 2">CBS 150709</strain>
    </source>
</reference>
<protein>
    <submittedName>
        <fullName evidence="1">Uncharacterized protein</fullName>
    </submittedName>
</protein>
<name>A0ABR0BD03_PURLI</name>
<gene>
    <name evidence="1" type="ORF">Purlil1_13818</name>
</gene>
<comment type="caution">
    <text evidence="1">The sequence shown here is derived from an EMBL/GenBank/DDBJ whole genome shotgun (WGS) entry which is preliminary data.</text>
</comment>